<name>A0ABQ3LX39_9PSEU</name>
<keyword evidence="2" id="KW-1185">Reference proteome</keyword>
<proteinExistence type="predicted"/>
<gene>
    <name evidence="1" type="ORF">GCM10017790_59360</name>
</gene>
<dbReference type="Proteomes" id="UP000635387">
    <property type="component" value="Unassembled WGS sequence"/>
</dbReference>
<dbReference type="EMBL" id="BNAY01000007">
    <property type="protein sequence ID" value="GHH28468.1"/>
    <property type="molecule type" value="Genomic_DNA"/>
</dbReference>
<dbReference type="RefSeq" id="WP_229907994.1">
    <property type="nucleotide sequence ID" value="NZ_BNAY01000007.1"/>
</dbReference>
<evidence type="ECO:0000313" key="2">
    <source>
        <dbReference type="Proteomes" id="UP000635387"/>
    </source>
</evidence>
<accession>A0ABQ3LX39</accession>
<sequence>MERIELALRCESSYFYFSEGTQLINPGVPTVGGMITASPGKLQLQVPWRARTARIKVETYRREPAVLLDDYDDAIEFGYWSATGDAAVLDSSRTLVHDLGRLPIGAGDYRFRYHVREFDATPSSPGEARMLLQIWPDFLGAMEELKITGRHGNFWHPGQMLLKSLEI</sequence>
<evidence type="ECO:0000313" key="1">
    <source>
        <dbReference type="EMBL" id="GHH28468.1"/>
    </source>
</evidence>
<organism evidence="1 2">
    <name type="scientific">Amycolatopsis oliviviridis</name>
    <dbReference type="NCBI Taxonomy" id="1471590"/>
    <lineage>
        <taxon>Bacteria</taxon>
        <taxon>Bacillati</taxon>
        <taxon>Actinomycetota</taxon>
        <taxon>Actinomycetes</taxon>
        <taxon>Pseudonocardiales</taxon>
        <taxon>Pseudonocardiaceae</taxon>
        <taxon>Amycolatopsis</taxon>
    </lineage>
</organism>
<protein>
    <submittedName>
        <fullName evidence="1">Uncharacterized protein</fullName>
    </submittedName>
</protein>
<comment type="caution">
    <text evidence="1">The sequence shown here is derived from an EMBL/GenBank/DDBJ whole genome shotgun (WGS) entry which is preliminary data.</text>
</comment>
<reference evidence="2" key="1">
    <citation type="journal article" date="2019" name="Int. J. Syst. Evol. Microbiol.">
        <title>The Global Catalogue of Microorganisms (GCM) 10K type strain sequencing project: providing services to taxonomists for standard genome sequencing and annotation.</title>
        <authorList>
            <consortium name="The Broad Institute Genomics Platform"/>
            <consortium name="The Broad Institute Genome Sequencing Center for Infectious Disease"/>
            <person name="Wu L."/>
            <person name="Ma J."/>
        </authorList>
    </citation>
    <scope>NUCLEOTIDE SEQUENCE [LARGE SCALE GENOMIC DNA]</scope>
    <source>
        <strain evidence="2">CGMCC 4.7683</strain>
    </source>
</reference>